<comment type="caution">
    <text evidence="3">The sequence shown here is derived from an EMBL/GenBank/DDBJ whole genome shotgun (WGS) entry which is preliminary data.</text>
</comment>
<dbReference type="SMART" id="SM00841">
    <property type="entry name" value="Elong-fact-P_C"/>
    <property type="match status" value="1"/>
</dbReference>
<dbReference type="GO" id="GO:0005737">
    <property type="term" value="C:cytoplasm"/>
    <property type="evidence" value="ECO:0007669"/>
    <property type="project" value="InterPro"/>
</dbReference>
<dbReference type="GO" id="GO:0043043">
    <property type="term" value="P:peptide biosynthetic process"/>
    <property type="evidence" value="ECO:0007669"/>
    <property type="project" value="InterPro"/>
</dbReference>
<dbReference type="Pfam" id="PF08207">
    <property type="entry name" value="EFP_N"/>
    <property type="match status" value="1"/>
</dbReference>
<feature type="region of interest" description="Disordered" evidence="1">
    <location>
        <begin position="200"/>
        <end position="219"/>
    </location>
</feature>
<evidence type="ECO:0000259" key="2">
    <source>
        <dbReference type="SMART" id="SM00841"/>
    </source>
</evidence>
<sequence length="1090" mass="122318">MDRYKGSERALKIAAAQQCKDNGTVIKQDFVAIATSASTNITPVNNAAEVVRHCFLERAAADRHVLRTGFDILLDTVELIERITEQKVTNNGHQNDKRKSLNKVAELAKGHQFKETSKSVILCHISGDTHVYAGASDGDSGIINELGDSFYDLNIVERRPTVESSRVSSANSNVKETLDAYTSTANNRYVAQGFTILSDDSNHRNKGGSETSNSEDTAAPKNLNLQALCAMSGQPLLVGCENPFEAYYENFNQTSALNKENNVTHYVGGMYPPFHTYYSKGGAGKENVMPMISQNFLRRIHCEQGPKLADNLLKQCKEGEPFAFVAKTLSNEHTAKDVVFINESALRFQVSPATSPIEHIAFIGKKPKVYKCTTYTARVHPNMSIHQRRLCYSLLTSDVEQGKLVSKLLLKLMRYEYALKNAASEWRSHNEEISKAISNIQWGCLWQNWNFFSGDLITEADLQQLPEKLKQLEEEDVDESLTTLRSVCRQFIETVNMEIKKYERGELQVVDLVSKIVSMYTNDVVAAFETCYEEIRNHVYLDLRANSKTFPQMLANILDSSHAGNRITNVDTHNAPIEYKDPSEILQLRAELLPKHQPDAIDPSTLTSLDDIIGKGLMEHPGLSGEPFMGYFTANQVLDMNTKQSYITSTAVDLYKKCADYHKKNKFALDKSKSAKALVVLNSLITLLKNNEKRFGRAKDLRDFLSVSNNIPETFATWTLGLFYERNATDEFFINAKGLQKLMCYVLWLCIYLVGGKYSYNFATLLNVDLKSKRMLHTVFQKCIPIAGLVSSGATKSSIYTIEVPLPKISQTATNTNGSLHASKYENIDPSTISAKEKRKIRDLILEGEHVKLIEQVLKKVPMDVILKPKQHPRLAPTSRLPKLVQKETSAGPHDIEEEIDAFDGEKDVEEPTHINKIRSSTFVLHRGEVHLVLASQHVSQARSRGHYKVKLRNLTNNKEISHSFSDGTKLSVVTPNKVSCIYKGTDERSGDHIFQNEKGDMRLPKGSQLQALKYMKPELKVTISTWKGEIIGLFVPHQIQYKVVHINIGNYAATLENGLVILVPTYVKPGDCIDVNTAKCEFLRRSVIG</sequence>
<gene>
    <name evidence="3" type="ORF">BaOVIS_014350</name>
</gene>
<evidence type="ECO:0000313" key="4">
    <source>
        <dbReference type="Proteomes" id="UP001057455"/>
    </source>
</evidence>
<name>A0A9W5TAD7_BABOV</name>
<evidence type="ECO:0000313" key="3">
    <source>
        <dbReference type="EMBL" id="GFE54031.1"/>
    </source>
</evidence>
<dbReference type="GO" id="GO:0003746">
    <property type="term" value="F:translation elongation factor activity"/>
    <property type="evidence" value="ECO:0007669"/>
    <property type="project" value="UniProtKB-KW"/>
</dbReference>
<dbReference type="SUPFAM" id="SSF50249">
    <property type="entry name" value="Nucleic acid-binding proteins"/>
    <property type="match status" value="1"/>
</dbReference>
<dbReference type="AlphaFoldDB" id="A0A9W5TAD7"/>
<dbReference type="OrthoDB" id="360567at2759"/>
<protein>
    <submittedName>
        <fullName evidence="3">Elongation factor P</fullName>
    </submittedName>
</protein>
<dbReference type="InterPro" id="IPR020599">
    <property type="entry name" value="Transl_elong_fac_P/YeiP"/>
</dbReference>
<dbReference type="InterPro" id="IPR013185">
    <property type="entry name" value="Transl_elong_KOW-like"/>
</dbReference>
<dbReference type="Gene3D" id="2.30.30.30">
    <property type="match status" value="1"/>
</dbReference>
<keyword evidence="4" id="KW-1185">Reference proteome</keyword>
<dbReference type="Pfam" id="PF09285">
    <property type="entry name" value="Elong-fact-P_C"/>
    <property type="match status" value="1"/>
</dbReference>
<keyword evidence="3" id="KW-0251">Elongation factor</keyword>
<evidence type="ECO:0000256" key="1">
    <source>
        <dbReference type="SAM" id="MobiDB-lite"/>
    </source>
</evidence>
<dbReference type="EMBL" id="BLIY01000008">
    <property type="protein sequence ID" value="GFE54031.1"/>
    <property type="molecule type" value="Genomic_DNA"/>
</dbReference>
<dbReference type="SUPFAM" id="SSF50104">
    <property type="entry name" value="Translation proteins SH3-like domain"/>
    <property type="match status" value="1"/>
</dbReference>
<keyword evidence="3" id="KW-0648">Protein biosynthesis</keyword>
<dbReference type="Gene3D" id="2.40.50.140">
    <property type="entry name" value="Nucleic acid-binding proteins"/>
    <property type="match status" value="1"/>
</dbReference>
<dbReference type="PANTHER" id="PTHR30053">
    <property type="entry name" value="ELONGATION FACTOR P"/>
    <property type="match status" value="1"/>
</dbReference>
<dbReference type="InterPro" id="IPR015365">
    <property type="entry name" value="Elong-fact-P_C"/>
</dbReference>
<dbReference type="Proteomes" id="UP001057455">
    <property type="component" value="Unassembled WGS sequence"/>
</dbReference>
<proteinExistence type="predicted"/>
<dbReference type="InterPro" id="IPR008991">
    <property type="entry name" value="Translation_prot_SH3-like_sf"/>
</dbReference>
<organism evidence="3 4">
    <name type="scientific">Babesia ovis</name>
    <dbReference type="NCBI Taxonomy" id="5869"/>
    <lineage>
        <taxon>Eukaryota</taxon>
        <taxon>Sar</taxon>
        <taxon>Alveolata</taxon>
        <taxon>Apicomplexa</taxon>
        <taxon>Aconoidasida</taxon>
        <taxon>Piroplasmida</taxon>
        <taxon>Babesiidae</taxon>
        <taxon>Babesia</taxon>
    </lineage>
</organism>
<feature type="domain" description="Elongation factor P C-terminal" evidence="2">
    <location>
        <begin position="1040"/>
        <end position="1086"/>
    </location>
</feature>
<dbReference type="PANTHER" id="PTHR30053:SF14">
    <property type="entry name" value="TRANSLATION ELONGATION FACTOR KOW-LIKE DOMAIN-CONTAINING PROTEIN"/>
    <property type="match status" value="1"/>
</dbReference>
<reference evidence="3" key="1">
    <citation type="submission" date="2019-12" db="EMBL/GenBank/DDBJ databases">
        <title>Genome sequence of Babesia ovis.</title>
        <authorList>
            <person name="Yamagishi J."/>
            <person name="Sevinc F."/>
            <person name="Xuan X."/>
        </authorList>
    </citation>
    <scope>NUCLEOTIDE SEQUENCE</scope>
    <source>
        <strain evidence="3">Selcuk</strain>
    </source>
</reference>
<dbReference type="InterPro" id="IPR014722">
    <property type="entry name" value="Rib_uL2_dom2"/>
</dbReference>
<accession>A0A9W5TAD7</accession>
<dbReference type="InterPro" id="IPR012340">
    <property type="entry name" value="NA-bd_OB-fold"/>
</dbReference>